<organism evidence="1 2">
    <name type="scientific">Corynebacterium matruchotii ATCC 33806</name>
    <dbReference type="NCBI Taxonomy" id="566549"/>
    <lineage>
        <taxon>Bacteria</taxon>
        <taxon>Bacillati</taxon>
        <taxon>Actinomycetota</taxon>
        <taxon>Actinomycetes</taxon>
        <taxon>Mycobacteriales</taxon>
        <taxon>Corynebacteriaceae</taxon>
        <taxon>Corynebacterium</taxon>
    </lineage>
</organism>
<evidence type="ECO:0000313" key="2">
    <source>
        <dbReference type="Proteomes" id="UP000006247"/>
    </source>
</evidence>
<dbReference type="HOGENOM" id="CLU_2355004_0_0_11"/>
<protein>
    <submittedName>
        <fullName evidence="1">Uncharacterized protein</fullName>
    </submittedName>
</protein>
<accession>C0E1T7</accession>
<comment type="caution">
    <text evidence="1">The sequence shown here is derived from an EMBL/GenBank/DDBJ whole genome shotgun (WGS) entry which is preliminary data.</text>
</comment>
<proteinExistence type="predicted"/>
<name>C0E1T7_9CORY</name>
<dbReference type="AlphaFoldDB" id="C0E1T7"/>
<sequence length="96" mass="10789">MPFCFYARQTWFRSYQKCCRGAGGRRKALLLACRRWPTPFPPILSPAQPQVASLVAAKPPQCRVFRPTKPSFAAIRGAARCNPRELPARHHPTGRG</sequence>
<dbReference type="EMBL" id="ACEB01000014">
    <property type="protein sequence ID" value="EEG27511.1"/>
    <property type="molecule type" value="Genomic_DNA"/>
</dbReference>
<gene>
    <name evidence="1" type="ORF">CORMATOL_00941</name>
</gene>
<reference evidence="1 2" key="1">
    <citation type="submission" date="2009-01" db="EMBL/GenBank/DDBJ databases">
        <authorList>
            <person name="Fulton L."/>
            <person name="Clifton S."/>
            <person name="Chinwalla A.T."/>
            <person name="Mitreva M."/>
            <person name="Sodergren E."/>
            <person name="Weinstock G."/>
            <person name="Clifton S."/>
            <person name="Dooling D.J."/>
            <person name="Fulton B."/>
            <person name="Minx P."/>
            <person name="Pepin K.H."/>
            <person name="Johnson M."/>
            <person name="Bhonagiri V."/>
            <person name="Nash W.E."/>
            <person name="Mardis E.R."/>
            <person name="Wilson R.K."/>
        </authorList>
    </citation>
    <scope>NUCLEOTIDE SEQUENCE [LARGE SCALE GENOMIC DNA]</scope>
    <source>
        <strain evidence="1 2">ATCC 33806</strain>
    </source>
</reference>
<evidence type="ECO:0000313" key="1">
    <source>
        <dbReference type="EMBL" id="EEG27511.1"/>
    </source>
</evidence>
<dbReference type="Proteomes" id="UP000006247">
    <property type="component" value="Unassembled WGS sequence"/>
</dbReference>